<dbReference type="NCBIfam" id="NF040941">
    <property type="entry name" value="GGGWT_bact"/>
    <property type="match status" value="1"/>
</dbReference>
<organism evidence="5 6">
    <name type="scientific">Branchiostoma lanceolatum</name>
    <name type="common">Common lancelet</name>
    <name type="synonym">Amphioxus lanceolatum</name>
    <dbReference type="NCBI Taxonomy" id="7740"/>
    <lineage>
        <taxon>Eukaryota</taxon>
        <taxon>Metazoa</taxon>
        <taxon>Chordata</taxon>
        <taxon>Cephalochordata</taxon>
        <taxon>Leptocardii</taxon>
        <taxon>Amphioxiformes</taxon>
        <taxon>Branchiostomatidae</taxon>
        <taxon>Branchiostoma</taxon>
    </lineage>
</organism>
<dbReference type="InterPro" id="IPR014716">
    <property type="entry name" value="Fibrinogen_a/b/g_C_1"/>
</dbReference>
<feature type="chain" id="PRO_5035421537" evidence="3">
    <location>
        <begin position="25"/>
        <end position="439"/>
    </location>
</feature>
<feature type="compositionally biased region" description="Low complexity" evidence="2">
    <location>
        <begin position="156"/>
        <end position="215"/>
    </location>
</feature>
<keyword evidence="6" id="KW-1185">Reference proteome</keyword>
<dbReference type="SMART" id="SM00186">
    <property type="entry name" value="FBG"/>
    <property type="match status" value="1"/>
</dbReference>
<dbReference type="InterPro" id="IPR050373">
    <property type="entry name" value="Fibrinogen_C-term_domain"/>
</dbReference>
<reference evidence="5" key="1">
    <citation type="submission" date="2022-01" db="EMBL/GenBank/DDBJ databases">
        <authorList>
            <person name="Braso-Vives M."/>
        </authorList>
    </citation>
    <scope>NUCLEOTIDE SEQUENCE</scope>
</reference>
<dbReference type="Proteomes" id="UP000838412">
    <property type="component" value="Chromosome 19"/>
</dbReference>
<feature type="coiled-coil region" evidence="1">
    <location>
        <begin position="128"/>
        <end position="155"/>
    </location>
</feature>
<dbReference type="InterPro" id="IPR036056">
    <property type="entry name" value="Fibrinogen-like_C"/>
</dbReference>
<evidence type="ECO:0000256" key="1">
    <source>
        <dbReference type="SAM" id="Coils"/>
    </source>
</evidence>
<dbReference type="GO" id="GO:0005615">
    <property type="term" value="C:extracellular space"/>
    <property type="evidence" value="ECO:0007669"/>
    <property type="project" value="TreeGrafter"/>
</dbReference>
<sequence length="439" mass="46864">MDSTRLLLAAVVVAVVCLTQPAQGANKPLPCPKNPYAVPTQNTAACSTTVTKDIGTQKAPAAALKTKMTDLTKKLGDNKKTLEGSLTSERTKRVDLGKKVGTLIKKAAAQEAAAAATTKTAAGTQQAITDLKTKMQQFKTKLNALEAKAAAVKRAAMSAKPGTTTGAKPGTTTGTTTGAKPGTTTGAKPGTTTGAKPGTTTGTNPGTATGTATKPTHPKDCGLIHQTDPSKKSGLYSTKLPGETSYVITYCDMDTDGGGWTVIQRRNAAIPTFDRPWNDYKNGFGQPMLSYWWGLEKVYKVTKGENFRLRIEMVDTQGLRKYAVYDNFRIDSEATKYKLTVGKYSGNAGNALMTHNGIPFSTKDQDNDAYAPDSCAKAYKGGWWYNDHCFDANLNGYYSAKSPTGNAGFWLPFNGYKGLKESTMMIRHMNYNPPKPAAG</sequence>
<dbReference type="AlphaFoldDB" id="A0A8J9ZDH9"/>
<accession>A0A8J9ZDH9</accession>
<dbReference type="PANTHER" id="PTHR19143">
    <property type="entry name" value="FIBRINOGEN/TENASCIN/ANGIOPOEITIN"/>
    <property type="match status" value="1"/>
</dbReference>
<gene>
    <name evidence="5" type="primary">TNN</name>
    <name evidence="5" type="ORF">BLAG_LOCUS12512</name>
</gene>
<feature type="signal peptide" evidence="3">
    <location>
        <begin position="1"/>
        <end position="24"/>
    </location>
</feature>
<dbReference type="Gene3D" id="3.90.215.10">
    <property type="entry name" value="Gamma Fibrinogen, chain A, domain 1"/>
    <property type="match status" value="1"/>
</dbReference>
<dbReference type="InterPro" id="IPR002181">
    <property type="entry name" value="Fibrinogen_a/b/g_C_dom"/>
</dbReference>
<dbReference type="EMBL" id="OV696704">
    <property type="protein sequence ID" value="CAH1252432.1"/>
    <property type="molecule type" value="Genomic_DNA"/>
</dbReference>
<evidence type="ECO:0000256" key="2">
    <source>
        <dbReference type="SAM" id="MobiDB-lite"/>
    </source>
</evidence>
<protein>
    <submittedName>
        <fullName evidence="5">TNN protein</fullName>
    </submittedName>
</protein>
<feature type="region of interest" description="Disordered" evidence="2">
    <location>
        <begin position="156"/>
        <end position="236"/>
    </location>
</feature>
<keyword evidence="1" id="KW-0175">Coiled coil</keyword>
<proteinExistence type="predicted"/>
<dbReference type="PANTHER" id="PTHR19143:SF462">
    <property type="entry name" value="APPLE DOMAIN-CONTAINING PROTEIN"/>
    <property type="match status" value="1"/>
</dbReference>
<evidence type="ECO:0000259" key="4">
    <source>
        <dbReference type="SMART" id="SM00186"/>
    </source>
</evidence>
<evidence type="ECO:0000256" key="3">
    <source>
        <dbReference type="SAM" id="SignalP"/>
    </source>
</evidence>
<feature type="domain" description="Fibrinogen C-terminal" evidence="4">
    <location>
        <begin position="216"/>
        <end position="429"/>
    </location>
</feature>
<name>A0A8J9ZDH9_BRALA</name>
<evidence type="ECO:0000313" key="5">
    <source>
        <dbReference type="EMBL" id="CAH1252432.1"/>
    </source>
</evidence>
<dbReference type="OrthoDB" id="10025159at2759"/>
<dbReference type="SUPFAM" id="SSF56496">
    <property type="entry name" value="Fibrinogen C-terminal domain-like"/>
    <property type="match status" value="1"/>
</dbReference>
<dbReference type="Pfam" id="PF00147">
    <property type="entry name" value="Fibrinogen_C"/>
    <property type="match status" value="1"/>
</dbReference>
<keyword evidence="3" id="KW-0732">Signal</keyword>
<dbReference type="CDD" id="cd00087">
    <property type="entry name" value="FReD"/>
    <property type="match status" value="1"/>
</dbReference>
<evidence type="ECO:0000313" key="6">
    <source>
        <dbReference type="Proteomes" id="UP000838412"/>
    </source>
</evidence>